<dbReference type="PANTHER" id="PTHR24198:SF194">
    <property type="entry name" value="INVERSIN-A"/>
    <property type="match status" value="1"/>
</dbReference>
<dbReference type="RefSeq" id="XP_020912149.2">
    <property type="nucleotide sequence ID" value="XM_021056490.2"/>
</dbReference>
<evidence type="ECO:0000313" key="6">
    <source>
        <dbReference type="EnsemblMetazoa" id="XP_020912149.2"/>
    </source>
</evidence>
<dbReference type="InterPro" id="IPR058056">
    <property type="entry name" value="WH_TANC1/2"/>
</dbReference>
<dbReference type="InterPro" id="IPR027417">
    <property type="entry name" value="P-loop_NTPase"/>
</dbReference>
<dbReference type="Pfam" id="PF15112">
    <property type="entry name" value="DUF4559"/>
    <property type="match status" value="1"/>
</dbReference>
<dbReference type="KEGG" id="epa:110249911"/>
<dbReference type="InterPro" id="IPR056884">
    <property type="entry name" value="NPHP3-like_N"/>
</dbReference>
<dbReference type="PROSITE" id="PS50088">
    <property type="entry name" value="ANK_REPEAT"/>
    <property type="match status" value="7"/>
</dbReference>
<accession>A0A913XZD1</accession>
<dbReference type="InterPro" id="IPR027897">
    <property type="entry name" value="DUF4559"/>
</dbReference>
<dbReference type="InterPro" id="IPR002110">
    <property type="entry name" value="Ankyrin_rpt"/>
</dbReference>
<evidence type="ECO:0000259" key="5">
    <source>
        <dbReference type="Pfam" id="PF25521"/>
    </source>
</evidence>
<feature type="repeat" description="ANK" evidence="3">
    <location>
        <begin position="1193"/>
        <end position="1225"/>
    </location>
</feature>
<dbReference type="OrthoDB" id="5958610at2759"/>
<evidence type="ECO:0000313" key="7">
    <source>
        <dbReference type="Proteomes" id="UP000887567"/>
    </source>
</evidence>
<name>A0A913XZD1_EXADI</name>
<keyword evidence="2 3" id="KW-0040">ANK repeat</keyword>
<reference evidence="6" key="1">
    <citation type="submission" date="2022-11" db="UniProtKB">
        <authorList>
            <consortium name="EnsemblMetazoa"/>
        </authorList>
    </citation>
    <scope>IDENTIFICATION</scope>
</reference>
<feature type="repeat" description="ANK" evidence="3">
    <location>
        <begin position="1123"/>
        <end position="1155"/>
    </location>
</feature>
<dbReference type="Gene3D" id="3.40.50.300">
    <property type="entry name" value="P-loop containing nucleotide triphosphate hydrolases"/>
    <property type="match status" value="1"/>
</dbReference>
<sequence length="1957" mass="224021">MASGLGSKLFKDEYRNWRAVDHAFDLMNEGIRPFITREMKAIYNTLMGLGRPPCTCRYKKSRKNNPWHDMRVCDWAKALQLYHGSNKPKWHQSDASNWTDPLSGSWEIAKLFMSDLGKQKAVVVDASSTDTTGLLNIFCWCKNFAPLRRFAERVRDVRNIKWGHNSKFELSLREKNDAIRTIEQLLNAGALHADPDAQKALNSINTMNSHFDAQKLERQIIRDYMTEVTNELNSVQSELTELDTKQKKHKKTMKGIKRRIKNQTECMKSLKALRNIGYVSTFVATVFRTMNSIRKKAKMVLWLFMLFLFVVQFDPSSNSLERCPSEDRPLPFNLRDVSTQLNAARKDFVGRRWFYDDVKNLLESLDPPVLLIIGEPGSGKSAIAANLICSRTSEAAIHENIIAYHLCQHYSKETQEPGKFIKNTVHMISRRSREYENVILNGTLMKVLQGRKCESDPYKCFIEAIVDPLKRAFKNPSKFYYIVIDALDECIPHQSQHVTIIDLLKDKVNEFPKSIKVIATTRNDSKVVKRFPQSLAKQLHINTSDPRNLEDIAFYIDRNLYPRMNFIDKIRSYLTLSSRDSSNTKLSDNLVKISQGNFLFAELLVKYIKFDSQISSRMPQSLEGVYERYFRRVFPTRESFKDIRGVLEILVASTKPFRMDKIFKTIKLQSPDLDYMYFSKDLESLSYFLRYSRDNKISLFHKSLMEWLVSDENKSIYVVSKKAGHRKLILYYMDAIKNKQTADLEEAVLSLAQHIAFGDSVEKDQKEFISISSKIIQNFTGFNRDKSSFLHLAARIDNPEVIKLFLPCFRDNVDRTDSNGFTPAFVSSRSGFLRNLKILVDHGANISHKTNLPPRPALVNFEDPVITAKWELWNSSMLHAAAQGGHLSIVAYLLESHPNIDDANGVGMTALQLAAENGHLEIVKLLNQKGAKIDQFALYQAAMNGHKDVVEFLISKNVTQNCLRCDGSFYWLGGKSRYQSLWFDVAKRFSSAKSRIDAILYYYLNYSLIDDLSFLYCETPLHISVQKRYTDVARILISRIGSAIHCADVTGSTPLHIAARNNDLELIKMLIEAGARVDSKCSRFLHQEQAISRSLSLCIKKRIHPILRDKDTLYSMAIETCSCGHTPVHVAAQFGHIESAQLLLQQNENLSIEADCDGSSLIHIAACHGKHDFIQWLTNHVQNVHINSPNAKNGSTPLHSAVACENVKEAKALIKDGANVSALDANDLTIVHYWILNAPVNVFCYEQLFLPSEKDIYFQNENMNVSISSDKTLFVLQYADQELKQEFVKIDDNCRDFMELLSDINDPSLFVVKDKFGRTPLHMSINSGLRCVSIVLMNIMPDQVLEEELGYSIWDYIFNDLVYKEDKCRPRNTIKAMFSFFDVFFSEKQHGDFVFGVKFSTLKKIFRTYLKKGKTIKSVERWLLDKAIPVTIECNVPFLKSELHLLAYWPPANDFDNFLFTTIDGSTRIPGPLAKAVTNHPLGISIINRCRDQEGYTALHRAAQGGNRIAIKEFLSWGADTKARTRDTNLTALDLAVSFAGLPKSTLEAFGFHLFTDQLSTVNLKTALYNSASSTSLLLLDRTPNVKVTCDGSSKQLTIYHIAAYRGMFDFVEELLKNSKRYGITEMDCPDRNGITPLYLAKLRVVEKSSDTEEVVSTADRWMKTVKLIERRGCKVRYPLSLEVEHHVLYRHLFGSCYQFDFNADVFKDLLQLYGHGAINTCYNEKKIDSFSVNEYFNSILEMITLPIISPFLSKKDAIDYYSSQVKAGTGASQEKLSQCDDTKLCSRFNHLLKVAILCFQKETVGARTKGRSSFCRAHFQLRSAKFTKFRLKFTPIFHLHTTRFTGKYHRKTLAVGMRYLLDIVLNKTTKYDYLRKLSLGISPDTRLFYDNTTIDDSASRKSKAMIKGTNEMFDEILDNLWSLLAIGDDRITVAFFDSWTKWQEDPNWKKNRADYE</sequence>
<dbReference type="Proteomes" id="UP000887567">
    <property type="component" value="Unplaced"/>
</dbReference>
<evidence type="ECO:0000259" key="4">
    <source>
        <dbReference type="Pfam" id="PF24883"/>
    </source>
</evidence>
<dbReference type="OMA" id="CASKANE"/>
<dbReference type="EnsemblMetazoa" id="XM_021056490.2">
    <property type="protein sequence ID" value="XP_020912149.2"/>
    <property type="gene ID" value="LOC110249911"/>
</dbReference>
<dbReference type="SUPFAM" id="SSF52540">
    <property type="entry name" value="P-loop containing nucleoside triphosphate hydrolases"/>
    <property type="match status" value="1"/>
</dbReference>
<dbReference type="InterPro" id="IPR036770">
    <property type="entry name" value="Ankyrin_rpt-contain_sf"/>
</dbReference>
<feature type="domain" description="Nephrocystin 3-like N-terminal" evidence="4">
    <location>
        <begin position="353"/>
        <end position="522"/>
    </location>
</feature>
<evidence type="ECO:0000256" key="1">
    <source>
        <dbReference type="ARBA" id="ARBA00022737"/>
    </source>
</evidence>
<dbReference type="GeneID" id="110249911"/>
<feature type="repeat" description="ANK" evidence="3">
    <location>
        <begin position="1050"/>
        <end position="1082"/>
    </location>
</feature>
<dbReference type="PANTHER" id="PTHR24198">
    <property type="entry name" value="ANKYRIN REPEAT AND PROTEIN KINASE DOMAIN-CONTAINING PROTEIN"/>
    <property type="match status" value="1"/>
</dbReference>
<dbReference type="Pfam" id="PF00023">
    <property type="entry name" value="Ank"/>
    <property type="match status" value="1"/>
</dbReference>
<protein>
    <submittedName>
        <fullName evidence="6">Uncharacterized protein</fullName>
    </submittedName>
</protein>
<organism evidence="6 7">
    <name type="scientific">Exaiptasia diaphana</name>
    <name type="common">Tropical sea anemone</name>
    <name type="synonym">Aiptasia pulchella</name>
    <dbReference type="NCBI Taxonomy" id="2652724"/>
    <lineage>
        <taxon>Eukaryota</taxon>
        <taxon>Metazoa</taxon>
        <taxon>Cnidaria</taxon>
        <taxon>Anthozoa</taxon>
        <taxon>Hexacorallia</taxon>
        <taxon>Actiniaria</taxon>
        <taxon>Aiptasiidae</taxon>
        <taxon>Exaiptasia</taxon>
    </lineage>
</organism>
<feature type="repeat" description="ANK" evidence="3">
    <location>
        <begin position="1494"/>
        <end position="1526"/>
    </location>
</feature>
<dbReference type="Pfam" id="PF25521">
    <property type="entry name" value="WHD_TANC1"/>
    <property type="match status" value="1"/>
</dbReference>
<dbReference type="PRINTS" id="PR01415">
    <property type="entry name" value="ANKYRIN"/>
</dbReference>
<keyword evidence="1" id="KW-0677">Repeat</keyword>
<dbReference type="Gene3D" id="1.25.40.20">
    <property type="entry name" value="Ankyrin repeat-containing domain"/>
    <property type="match status" value="5"/>
</dbReference>
<evidence type="ECO:0000256" key="2">
    <source>
        <dbReference type="ARBA" id="ARBA00023043"/>
    </source>
</evidence>
<dbReference type="Pfam" id="PF24883">
    <property type="entry name" value="NPHP3_N"/>
    <property type="match status" value="1"/>
</dbReference>
<feature type="repeat" description="ANK" evidence="3">
    <location>
        <begin position="906"/>
        <end position="934"/>
    </location>
</feature>
<dbReference type="Pfam" id="PF12796">
    <property type="entry name" value="Ank_2"/>
    <property type="match status" value="4"/>
</dbReference>
<dbReference type="PROSITE" id="PS50297">
    <property type="entry name" value="ANK_REP_REGION"/>
    <property type="match status" value="5"/>
</dbReference>
<dbReference type="SUPFAM" id="SSF48403">
    <property type="entry name" value="Ankyrin repeat"/>
    <property type="match status" value="2"/>
</dbReference>
<proteinExistence type="predicted"/>
<dbReference type="SMART" id="SM00248">
    <property type="entry name" value="ANK"/>
    <property type="match status" value="13"/>
</dbReference>
<feature type="domain" description="TANC1/2-like winged helix" evidence="5">
    <location>
        <begin position="634"/>
        <end position="767"/>
    </location>
</feature>
<feature type="repeat" description="ANK" evidence="3">
    <location>
        <begin position="819"/>
        <end position="851"/>
    </location>
</feature>
<dbReference type="GO" id="GO:0005737">
    <property type="term" value="C:cytoplasm"/>
    <property type="evidence" value="ECO:0007669"/>
    <property type="project" value="TreeGrafter"/>
</dbReference>
<feature type="repeat" description="ANK" evidence="3">
    <location>
        <begin position="873"/>
        <end position="905"/>
    </location>
</feature>
<keyword evidence="7" id="KW-1185">Reference proteome</keyword>
<evidence type="ECO:0000256" key="3">
    <source>
        <dbReference type="PROSITE-ProRule" id="PRU00023"/>
    </source>
</evidence>